<reference evidence="2 3" key="1">
    <citation type="submission" date="2018-11" db="EMBL/GenBank/DDBJ databases">
        <title>Genomic Encyclopedia of Type Strains, Phase IV (KMG-IV): sequencing the most valuable type-strain genomes for metagenomic binning, comparative biology and taxonomic classification.</title>
        <authorList>
            <person name="Goeker M."/>
        </authorList>
    </citation>
    <scope>NUCLEOTIDE SEQUENCE [LARGE SCALE GENOMIC DNA]</scope>
    <source>
        <strain evidence="2 3">DSM 25623</strain>
    </source>
</reference>
<dbReference type="EMBL" id="RKQN01000001">
    <property type="protein sequence ID" value="RPE81394.1"/>
    <property type="molecule type" value="Genomic_DNA"/>
</dbReference>
<dbReference type="RefSeq" id="WP_123768954.1">
    <property type="nucleotide sequence ID" value="NZ_RKQN01000001.1"/>
</dbReference>
<dbReference type="SUPFAM" id="SSF54909">
    <property type="entry name" value="Dimeric alpha+beta barrel"/>
    <property type="match status" value="1"/>
</dbReference>
<feature type="domain" description="NIPSNAP" evidence="1">
    <location>
        <begin position="6"/>
        <end position="80"/>
    </location>
</feature>
<dbReference type="AlphaFoldDB" id="A0A3N4W845"/>
<dbReference type="InterPro" id="IPR011008">
    <property type="entry name" value="Dimeric_a/b-barrel"/>
</dbReference>
<sequence length="116" mass="13156">MVRLVQIRSYQLKPGATAAFHRAFVERAVPLLRQWGHEVVAFGPSPHQADTYFLARAYADLDELQRRQDAFYASDAWRRGPREAIVALIEQYLDTVLWLSPEAVDDLCRRNGAAAG</sequence>
<comment type="caution">
    <text evidence="2">The sequence shown here is derived from an EMBL/GenBank/DDBJ whole genome shotgun (WGS) entry which is preliminary data.</text>
</comment>
<dbReference type="Gene3D" id="3.30.70.100">
    <property type="match status" value="1"/>
</dbReference>
<accession>A0A3N4W845</accession>
<evidence type="ECO:0000313" key="2">
    <source>
        <dbReference type="EMBL" id="RPE81394.1"/>
    </source>
</evidence>
<evidence type="ECO:0000259" key="1">
    <source>
        <dbReference type="Pfam" id="PF07978"/>
    </source>
</evidence>
<proteinExistence type="predicted"/>
<protein>
    <submittedName>
        <fullName evidence="2">NIPSNAP protein</fullName>
    </submittedName>
</protein>
<organism evidence="2 3">
    <name type="scientific">Vulcaniibacterium tengchongense</name>
    <dbReference type="NCBI Taxonomy" id="1273429"/>
    <lineage>
        <taxon>Bacteria</taxon>
        <taxon>Pseudomonadati</taxon>
        <taxon>Pseudomonadota</taxon>
        <taxon>Gammaproteobacteria</taxon>
        <taxon>Lysobacterales</taxon>
        <taxon>Lysobacteraceae</taxon>
        <taxon>Vulcaniibacterium</taxon>
    </lineage>
</organism>
<name>A0A3N4W845_9GAMM</name>
<gene>
    <name evidence="2" type="ORF">EDC50_0582</name>
</gene>
<evidence type="ECO:0000313" key="3">
    <source>
        <dbReference type="Proteomes" id="UP000269708"/>
    </source>
</evidence>
<dbReference type="Pfam" id="PF07978">
    <property type="entry name" value="NIPSNAP"/>
    <property type="match status" value="1"/>
</dbReference>
<dbReference type="InterPro" id="IPR012577">
    <property type="entry name" value="NIPSNAP"/>
</dbReference>
<dbReference type="OrthoDB" id="9809695at2"/>
<dbReference type="Proteomes" id="UP000269708">
    <property type="component" value="Unassembled WGS sequence"/>
</dbReference>
<keyword evidence="3" id="KW-1185">Reference proteome</keyword>